<keyword evidence="2 3" id="KW-0663">Pyridoxal phosphate</keyword>
<name>A0ABW5BGS6_9PROT</name>
<dbReference type="PANTHER" id="PTHR43713">
    <property type="entry name" value="GLUTAMATE-1-SEMIALDEHYDE 2,1-AMINOMUTASE"/>
    <property type="match status" value="1"/>
</dbReference>
<comment type="similarity">
    <text evidence="3">Belongs to the class-III pyridoxal-phosphate-dependent aminotransferase family.</text>
</comment>
<keyword evidence="4" id="KW-0808">Transferase</keyword>
<protein>
    <submittedName>
        <fullName evidence="4">Aspartate aminotransferase family protein</fullName>
    </submittedName>
</protein>
<dbReference type="GO" id="GO:0008483">
    <property type="term" value="F:transaminase activity"/>
    <property type="evidence" value="ECO:0007669"/>
    <property type="project" value="UniProtKB-KW"/>
</dbReference>
<dbReference type="SUPFAM" id="SSF53383">
    <property type="entry name" value="PLP-dependent transferases"/>
    <property type="match status" value="1"/>
</dbReference>
<dbReference type="Proteomes" id="UP001597294">
    <property type="component" value="Unassembled WGS sequence"/>
</dbReference>
<gene>
    <name evidence="4" type="ORF">ACFSKO_03420</name>
</gene>
<evidence type="ECO:0000313" key="5">
    <source>
        <dbReference type="Proteomes" id="UP001597294"/>
    </source>
</evidence>
<evidence type="ECO:0000313" key="4">
    <source>
        <dbReference type="EMBL" id="MFD2204641.1"/>
    </source>
</evidence>
<comment type="cofactor">
    <cofactor evidence="1">
        <name>pyridoxal 5'-phosphate</name>
        <dbReference type="ChEBI" id="CHEBI:597326"/>
    </cofactor>
</comment>
<keyword evidence="5" id="KW-1185">Reference proteome</keyword>
<comment type="caution">
    <text evidence="4">The sequence shown here is derived from an EMBL/GenBank/DDBJ whole genome shotgun (WGS) entry which is preliminary data.</text>
</comment>
<proteinExistence type="inferred from homology"/>
<dbReference type="Gene3D" id="3.90.1150.10">
    <property type="entry name" value="Aspartate Aminotransferase, domain 1"/>
    <property type="match status" value="1"/>
</dbReference>
<evidence type="ECO:0000256" key="2">
    <source>
        <dbReference type="ARBA" id="ARBA00022898"/>
    </source>
</evidence>
<dbReference type="Pfam" id="PF00202">
    <property type="entry name" value="Aminotran_3"/>
    <property type="match status" value="1"/>
</dbReference>
<sequence length="432" mass="47385">MTKEDTNHVQQRALGVFTAGISNGEFGFPPETLIALDRGKGARLWDTTGKEYLDFSIGWGSCLVGHAKDEVVEAVTKQAEKGSNFSYLNSHALELGEEIKRISPAIERLRFCASGTEATMYCQRLARAFTGKTKILKFEGAYHGANEAGVTSLFPNQNLPFPTPELTSAGTPLARENLLVAPYNELEITAEIIAANKGEIAGVLMEPLQRCTPPLPGFLEGVRALCDKYDIPLIFDEVVTGFRLAYGGAQEKYGIIPDLVAYGKALGGGYPIGVFGGRADIMDHVNEHYIGQENYVWMASTLGGNPISTCAANAALSVYRQEGSYLKLFDLGQYLRTGLRRIIEAHGEIAQVIGDGPLAQIVFTDQPVFNYRTTAQGNKKKGRVLMLELFKRGIFLNPMGTKLYLSLAHDRSICDDFLSRFEDSLVHVRDIE</sequence>
<dbReference type="PROSITE" id="PS00600">
    <property type="entry name" value="AA_TRANSFER_CLASS_3"/>
    <property type="match status" value="1"/>
</dbReference>
<evidence type="ECO:0000256" key="1">
    <source>
        <dbReference type="ARBA" id="ARBA00001933"/>
    </source>
</evidence>
<dbReference type="InterPro" id="IPR015421">
    <property type="entry name" value="PyrdxlP-dep_Trfase_major"/>
</dbReference>
<dbReference type="InterPro" id="IPR005814">
    <property type="entry name" value="Aminotrans_3"/>
</dbReference>
<organism evidence="4 5">
    <name type="scientific">Kiloniella antarctica</name>
    <dbReference type="NCBI Taxonomy" id="1550907"/>
    <lineage>
        <taxon>Bacteria</taxon>
        <taxon>Pseudomonadati</taxon>
        <taxon>Pseudomonadota</taxon>
        <taxon>Alphaproteobacteria</taxon>
        <taxon>Rhodospirillales</taxon>
        <taxon>Kiloniellaceae</taxon>
        <taxon>Kiloniella</taxon>
    </lineage>
</organism>
<dbReference type="Gene3D" id="3.40.640.10">
    <property type="entry name" value="Type I PLP-dependent aspartate aminotransferase-like (Major domain)"/>
    <property type="match status" value="1"/>
</dbReference>
<accession>A0ABW5BGS6</accession>
<dbReference type="PANTHER" id="PTHR43713:SF3">
    <property type="entry name" value="GLUTAMATE-1-SEMIALDEHYDE 2,1-AMINOMUTASE 1, CHLOROPLASTIC-RELATED"/>
    <property type="match status" value="1"/>
</dbReference>
<dbReference type="CDD" id="cd00610">
    <property type="entry name" value="OAT_like"/>
    <property type="match status" value="1"/>
</dbReference>
<reference evidence="5" key="1">
    <citation type="journal article" date="2019" name="Int. J. Syst. Evol. Microbiol.">
        <title>The Global Catalogue of Microorganisms (GCM) 10K type strain sequencing project: providing services to taxonomists for standard genome sequencing and annotation.</title>
        <authorList>
            <consortium name="The Broad Institute Genomics Platform"/>
            <consortium name="The Broad Institute Genome Sequencing Center for Infectious Disease"/>
            <person name="Wu L."/>
            <person name="Ma J."/>
        </authorList>
    </citation>
    <scope>NUCLEOTIDE SEQUENCE [LARGE SCALE GENOMIC DNA]</scope>
    <source>
        <strain evidence="5">CGMCC 4.7192</strain>
    </source>
</reference>
<dbReference type="InterPro" id="IPR015422">
    <property type="entry name" value="PyrdxlP-dep_Trfase_small"/>
</dbReference>
<evidence type="ECO:0000256" key="3">
    <source>
        <dbReference type="RuleBase" id="RU003560"/>
    </source>
</evidence>
<dbReference type="EMBL" id="JBHUII010000001">
    <property type="protein sequence ID" value="MFD2204641.1"/>
    <property type="molecule type" value="Genomic_DNA"/>
</dbReference>
<dbReference type="InterPro" id="IPR049704">
    <property type="entry name" value="Aminotrans_3_PPA_site"/>
</dbReference>
<keyword evidence="4" id="KW-0032">Aminotransferase</keyword>
<dbReference type="InterPro" id="IPR015424">
    <property type="entry name" value="PyrdxlP-dep_Trfase"/>
</dbReference>
<dbReference type="RefSeq" id="WP_380248426.1">
    <property type="nucleotide sequence ID" value="NZ_JBHUII010000001.1"/>
</dbReference>